<dbReference type="Pfam" id="PF00034">
    <property type="entry name" value="Cytochrom_C"/>
    <property type="match status" value="2"/>
</dbReference>
<dbReference type="PANTHER" id="PTHR33751:SF1">
    <property type="entry name" value="CBB3-TYPE CYTOCHROME C OXIDASE SUBUNIT FIXP"/>
    <property type="match status" value="1"/>
</dbReference>
<dbReference type="GO" id="GO:0020037">
    <property type="term" value="F:heme binding"/>
    <property type="evidence" value="ECO:0007669"/>
    <property type="project" value="InterPro"/>
</dbReference>
<proteinExistence type="predicted"/>
<dbReference type="PROSITE" id="PS51007">
    <property type="entry name" value="CYTC"/>
    <property type="match status" value="2"/>
</dbReference>
<protein>
    <recommendedName>
        <fullName evidence="6">Cytochrome c domain-containing protein</fullName>
    </recommendedName>
</protein>
<evidence type="ECO:0000313" key="8">
    <source>
        <dbReference type="Proteomes" id="UP000290172"/>
    </source>
</evidence>
<comment type="caution">
    <text evidence="7">The sequence shown here is derived from an EMBL/GenBank/DDBJ whole genome shotgun (WGS) entry which is preliminary data.</text>
</comment>
<feature type="chain" id="PRO_5020364436" description="Cytochrome c domain-containing protein" evidence="5">
    <location>
        <begin position="23"/>
        <end position="217"/>
    </location>
</feature>
<dbReference type="PANTHER" id="PTHR33751">
    <property type="entry name" value="CBB3-TYPE CYTOCHROME C OXIDASE SUBUNIT FIXP"/>
    <property type="match status" value="1"/>
</dbReference>
<keyword evidence="1 4" id="KW-0349">Heme</keyword>
<evidence type="ECO:0000259" key="6">
    <source>
        <dbReference type="PROSITE" id="PS51007"/>
    </source>
</evidence>
<gene>
    <name evidence="7" type="ORF">CRV08_09175</name>
</gene>
<dbReference type="GO" id="GO:0009055">
    <property type="term" value="F:electron transfer activity"/>
    <property type="evidence" value="ECO:0007669"/>
    <property type="project" value="InterPro"/>
</dbReference>
<feature type="signal peptide" evidence="5">
    <location>
        <begin position="1"/>
        <end position="22"/>
    </location>
</feature>
<accession>A0A4Q0YC77</accession>
<evidence type="ECO:0000256" key="5">
    <source>
        <dbReference type="SAM" id="SignalP"/>
    </source>
</evidence>
<evidence type="ECO:0000313" key="7">
    <source>
        <dbReference type="EMBL" id="RXJ67970.1"/>
    </source>
</evidence>
<feature type="domain" description="Cytochrome c" evidence="6">
    <location>
        <begin position="22"/>
        <end position="123"/>
    </location>
</feature>
<evidence type="ECO:0000256" key="4">
    <source>
        <dbReference type="PROSITE-ProRule" id="PRU00433"/>
    </source>
</evidence>
<dbReference type="InterPro" id="IPR050597">
    <property type="entry name" value="Cytochrome_c_Oxidase_Subunit"/>
</dbReference>
<keyword evidence="3 4" id="KW-0408">Iron</keyword>
<dbReference type="EMBL" id="PDKJ01000007">
    <property type="protein sequence ID" value="RXJ67970.1"/>
    <property type="molecule type" value="Genomic_DNA"/>
</dbReference>
<sequence>MQVKKAVLISFIVSVMAVVANAEDYTNAEIYTKMCSKCHGLSAEGNPEKKGPALNDQTAHELEISLYDLKSGGLNQSSGTEHEIMEHNMKKIIEKGMNYEPKSMSEYIFFKFNPNAKYYKKVSESKYTVSEIYGKMCSKCHGIDAEGNPKKKGPALNKMTAHEIESELLEIQRGSVTQSSGTDHEVMEHNQEKIEDKGMRYSPDEMAKYIETNFYKK</sequence>
<dbReference type="Proteomes" id="UP000290172">
    <property type="component" value="Unassembled WGS sequence"/>
</dbReference>
<organism evidence="7 8">
    <name type="scientific">Halarcobacter ebronensis</name>
    <dbReference type="NCBI Taxonomy" id="1462615"/>
    <lineage>
        <taxon>Bacteria</taxon>
        <taxon>Pseudomonadati</taxon>
        <taxon>Campylobacterota</taxon>
        <taxon>Epsilonproteobacteria</taxon>
        <taxon>Campylobacterales</taxon>
        <taxon>Arcobacteraceae</taxon>
        <taxon>Halarcobacter</taxon>
    </lineage>
</organism>
<name>A0A4Q0YC77_9BACT</name>
<dbReference type="AlphaFoldDB" id="A0A4Q0YC77"/>
<dbReference type="GO" id="GO:0046872">
    <property type="term" value="F:metal ion binding"/>
    <property type="evidence" value="ECO:0007669"/>
    <property type="project" value="UniProtKB-KW"/>
</dbReference>
<dbReference type="InterPro" id="IPR036909">
    <property type="entry name" value="Cyt_c-like_dom_sf"/>
</dbReference>
<keyword evidence="5" id="KW-0732">Signal</keyword>
<dbReference type="RefSeq" id="WP_128981331.1">
    <property type="nucleotide sequence ID" value="NZ_PDKJ01000007.1"/>
</dbReference>
<dbReference type="SUPFAM" id="SSF46626">
    <property type="entry name" value="Cytochrome c"/>
    <property type="match status" value="2"/>
</dbReference>
<reference evidence="7 8" key="1">
    <citation type="submission" date="2017-10" db="EMBL/GenBank/DDBJ databases">
        <title>Genomics of the genus Arcobacter.</title>
        <authorList>
            <person name="Perez-Cataluna A."/>
            <person name="Figueras M.J."/>
        </authorList>
    </citation>
    <scope>NUCLEOTIDE SEQUENCE [LARGE SCALE GENOMIC DNA]</scope>
    <source>
        <strain evidence="7 8">CECT 8993</strain>
    </source>
</reference>
<evidence type="ECO:0000256" key="3">
    <source>
        <dbReference type="ARBA" id="ARBA00023004"/>
    </source>
</evidence>
<evidence type="ECO:0000256" key="1">
    <source>
        <dbReference type="ARBA" id="ARBA00022617"/>
    </source>
</evidence>
<dbReference type="InterPro" id="IPR009056">
    <property type="entry name" value="Cyt_c-like_dom"/>
</dbReference>
<feature type="domain" description="Cytochrome c" evidence="6">
    <location>
        <begin position="120"/>
        <end position="217"/>
    </location>
</feature>
<evidence type="ECO:0000256" key="2">
    <source>
        <dbReference type="ARBA" id="ARBA00022723"/>
    </source>
</evidence>
<dbReference type="Gene3D" id="1.10.760.10">
    <property type="entry name" value="Cytochrome c-like domain"/>
    <property type="match status" value="2"/>
</dbReference>
<keyword evidence="2 4" id="KW-0479">Metal-binding</keyword>